<reference evidence="2 3" key="1">
    <citation type="submission" date="2023-09" db="EMBL/GenBank/DDBJ databases">
        <title>Pyrofollis japonicus gen. nov. sp. nov., a novel member of the family Pyrodictiaceae isolated from the Iheya North hydrothermal field.</title>
        <authorList>
            <person name="Miyazaki U."/>
            <person name="Sanari M."/>
            <person name="Tame A."/>
            <person name="Kitajima M."/>
            <person name="Okamoto A."/>
            <person name="Sawayama S."/>
            <person name="Miyazaki J."/>
            <person name="Takai K."/>
            <person name="Nakagawa S."/>
        </authorList>
    </citation>
    <scope>NUCLEOTIDE SEQUENCE [LARGE SCALE GENOMIC DNA]</scope>
    <source>
        <strain evidence="2 3">AV2</strain>
    </source>
</reference>
<evidence type="ECO:0008006" key="4">
    <source>
        <dbReference type="Google" id="ProtNLM"/>
    </source>
</evidence>
<dbReference type="Proteomes" id="UP001341135">
    <property type="component" value="Chromosome"/>
</dbReference>
<feature type="transmembrane region" description="Helical" evidence="1">
    <location>
        <begin position="34"/>
        <end position="61"/>
    </location>
</feature>
<gene>
    <name evidence="2" type="ORF">PABY_06630</name>
</gene>
<feature type="transmembrane region" description="Helical" evidence="1">
    <location>
        <begin position="6"/>
        <end position="22"/>
    </location>
</feature>
<evidence type="ECO:0000256" key="1">
    <source>
        <dbReference type="SAM" id="Phobius"/>
    </source>
</evidence>
<keyword evidence="3" id="KW-1185">Reference proteome</keyword>
<name>A0ABN6ZSZ3_9CREN</name>
<feature type="transmembrane region" description="Helical" evidence="1">
    <location>
        <begin position="103"/>
        <end position="126"/>
    </location>
</feature>
<proteinExistence type="predicted"/>
<feature type="transmembrane region" description="Helical" evidence="1">
    <location>
        <begin position="67"/>
        <end position="91"/>
    </location>
</feature>
<keyword evidence="1" id="KW-1133">Transmembrane helix</keyword>
<dbReference type="EMBL" id="AP028907">
    <property type="protein sequence ID" value="BES81096.1"/>
    <property type="molecule type" value="Genomic_DNA"/>
</dbReference>
<feature type="transmembrane region" description="Helical" evidence="1">
    <location>
        <begin position="132"/>
        <end position="150"/>
    </location>
</feature>
<organism evidence="2 3">
    <name type="scientific">Pyrodictium abyssi</name>
    <dbReference type="NCBI Taxonomy" id="54256"/>
    <lineage>
        <taxon>Archaea</taxon>
        <taxon>Thermoproteota</taxon>
        <taxon>Thermoprotei</taxon>
        <taxon>Desulfurococcales</taxon>
        <taxon>Pyrodictiaceae</taxon>
        <taxon>Pyrodictium</taxon>
    </lineage>
</organism>
<evidence type="ECO:0000313" key="2">
    <source>
        <dbReference type="EMBL" id="BES81096.1"/>
    </source>
</evidence>
<sequence>MLTVAVPLAAAFVSIYFLYRGFSALRRYDEGYRVGVYGAVAALLGVLSLVAGVAVSLAVLASGSLDLVPLAAVFYVVGVLLGVVAAAMLLWALWRLGGEPGGALVRVGVVLWLVAIVLAVGAVAAGGGAAGFYVYSLVSVLYSSAIALGARSIRGQARRRAGSPSPGGVYGYWGGLGTE</sequence>
<keyword evidence="1" id="KW-0812">Transmembrane</keyword>
<keyword evidence="1" id="KW-0472">Membrane</keyword>
<accession>A0ABN6ZSZ3</accession>
<evidence type="ECO:0000313" key="3">
    <source>
        <dbReference type="Proteomes" id="UP001341135"/>
    </source>
</evidence>
<protein>
    <recommendedName>
        <fullName evidence="4">DUF973 family protein</fullName>
    </recommendedName>
</protein>